<feature type="region of interest" description="Disordered" evidence="1">
    <location>
        <begin position="85"/>
        <end position="105"/>
    </location>
</feature>
<evidence type="ECO:0000256" key="1">
    <source>
        <dbReference type="SAM" id="MobiDB-lite"/>
    </source>
</evidence>
<feature type="region of interest" description="Disordered" evidence="1">
    <location>
        <begin position="1"/>
        <end position="39"/>
    </location>
</feature>
<sequence length="262" mass="27240">MRVSATPQPLRTPLRVSASLSPLLTATEGPRGDASAPAHATEGLCDASALLTPLGSLRRLSPCSTPLRGFSGKLVLVLASEPCDEGYEEEEPPDPVSGDFKGHEGFSRRKHRRILSLGTSRNSLSSFWLLKPRGEGSPGSASASEGSPGSASASEGSPGSASASESSPGSASAGKGLGQALLRPRRVRQALLRPWRVRQAFTVARLISVPARDDLLVARLNSVPARDDLLVARLNSVPARDDLLVAPLNSVPARGRPPGGPA</sequence>
<dbReference type="AlphaFoldDB" id="A0AAV9SFP2"/>
<proteinExistence type="predicted"/>
<evidence type="ECO:0000313" key="3">
    <source>
        <dbReference type="Proteomes" id="UP001311232"/>
    </source>
</evidence>
<dbReference type="Proteomes" id="UP001311232">
    <property type="component" value="Unassembled WGS sequence"/>
</dbReference>
<comment type="caution">
    <text evidence="2">The sequence shown here is derived from an EMBL/GenBank/DDBJ whole genome shotgun (WGS) entry which is preliminary data.</text>
</comment>
<dbReference type="EMBL" id="JAHHUM010000400">
    <property type="protein sequence ID" value="KAK5620055.1"/>
    <property type="molecule type" value="Genomic_DNA"/>
</dbReference>
<feature type="region of interest" description="Disordered" evidence="1">
    <location>
        <begin position="135"/>
        <end position="180"/>
    </location>
</feature>
<protein>
    <submittedName>
        <fullName evidence="2">Uncharacterized protein</fullName>
    </submittedName>
</protein>
<accession>A0AAV9SFP2</accession>
<gene>
    <name evidence="2" type="ORF">CRENBAI_002675</name>
</gene>
<reference evidence="2 3" key="1">
    <citation type="submission" date="2021-06" db="EMBL/GenBank/DDBJ databases">
        <authorList>
            <person name="Palmer J.M."/>
        </authorList>
    </citation>
    <scope>NUCLEOTIDE SEQUENCE [LARGE SCALE GENOMIC DNA]</scope>
    <source>
        <strain evidence="2 3">MEX-2019</strain>
        <tissue evidence="2">Muscle</tissue>
    </source>
</reference>
<evidence type="ECO:0000313" key="2">
    <source>
        <dbReference type="EMBL" id="KAK5620055.1"/>
    </source>
</evidence>
<feature type="compositionally biased region" description="Low complexity" evidence="1">
    <location>
        <begin position="138"/>
        <end position="174"/>
    </location>
</feature>
<keyword evidence="3" id="KW-1185">Reference proteome</keyword>
<organism evidence="2 3">
    <name type="scientific">Crenichthys baileyi</name>
    <name type="common">White River springfish</name>
    <dbReference type="NCBI Taxonomy" id="28760"/>
    <lineage>
        <taxon>Eukaryota</taxon>
        <taxon>Metazoa</taxon>
        <taxon>Chordata</taxon>
        <taxon>Craniata</taxon>
        <taxon>Vertebrata</taxon>
        <taxon>Euteleostomi</taxon>
        <taxon>Actinopterygii</taxon>
        <taxon>Neopterygii</taxon>
        <taxon>Teleostei</taxon>
        <taxon>Neoteleostei</taxon>
        <taxon>Acanthomorphata</taxon>
        <taxon>Ovalentaria</taxon>
        <taxon>Atherinomorphae</taxon>
        <taxon>Cyprinodontiformes</taxon>
        <taxon>Goodeidae</taxon>
        <taxon>Crenichthys</taxon>
    </lineage>
</organism>
<name>A0AAV9SFP2_9TELE</name>